<evidence type="ECO:0000313" key="2">
    <source>
        <dbReference type="Proteomes" id="UP000298663"/>
    </source>
</evidence>
<gene>
    <name evidence="1" type="ORF">L596_027116</name>
</gene>
<reference evidence="1 2" key="2">
    <citation type="journal article" date="2019" name="G3 (Bethesda)">
        <title>Hybrid Assembly of the Genome of the Entomopathogenic Nematode Steinernema carpocapsae Identifies the X-Chromosome.</title>
        <authorList>
            <person name="Serra L."/>
            <person name="Macchietto M."/>
            <person name="Macias-Munoz A."/>
            <person name="McGill C.J."/>
            <person name="Rodriguez I.M."/>
            <person name="Rodriguez B."/>
            <person name="Murad R."/>
            <person name="Mortazavi A."/>
        </authorList>
    </citation>
    <scope>NUCLEOTIDE SEQUENCE [LARGE SCALE GENOMIC DNA]</scope>
    <source>
        <strain evidence="1 2">ALL</strain>
    </source>
</reference>
<proteinExistence type="predicted"/>
<organism evidence="1 2">
    <name type="scientific">Steinernema carpocapsae</name>
    <name type="common">Entomopathogenic nematode</name>
    <dbReference type="NCBI Taxonomy" id="34508"/>
    <lineage>
        <taxon>Eukaryota</taxon>
        <taxon>Metazoa</taxon>
        <taxon>Ecdysozoa</taxon>
        <taxon>Nematoda</taxon>
        <taxon>Chromadorea</taxon>
        <taxon>Rhabditida</taxon>
        <taxon>Tylenchina</taxon>
        <taxon>Panagrolaimomorpha</taxon>
        <taxon>Strongyloidoidea</taxon>
        <taxon>Steinernematidae</taxon>
        <taxon>Steinernema</taxon>
    </lineage>
</organism>
<dbReference type="EMBL" id="AZBU02000010">
    <property type="protein sequence ID" value="TKR63268.1"/>
    <property type="molecule type" value="Genomic_DNA"/>
</dbReference>
<sequence length="91" mass="10200">MCSLVYKESGQAPDGYFHFQDPNGVCTDTIDITLDTSTKLKTSNLKTMQLALHRWHDLSSKSTYLTNSPKICSAKYTFKSTSNLSSTITRQ</sequence>
<protein>
    <submittedName>
        <fullName evidence="1">Uncharacterized protein</fullName>
    </submittedName>
</protein>
<accession>A0A4U5M3D2</accession>
<dbReference type="Proteomes" id="UP000298663">
    <property type="component" value="Unassembled WGS sequence"/>
</dbReference>
<dbReference type="AlphaFoldDB" id="A0A4U5M3D2"/>
<keyword evidence="2" id="KW-1185">Reference proteome</keyword>
<comment type="caution">
    <text evidence="1">The sequence shown here is derived from an EMBL/GenBank/DDBJ whole genome shotgun (WGS) entry which is preliminary data.</text>
</comment>
<name>A0A4U5M3D2_STECR</name>
<reference evidence="1 2" key="1">
    <citation type="journal article" date="2015" name="Genome Biol.">
        <title>Comparative genomics of Steinernema reveals deeply conserved gene regulatory networks.</title>
        <authorList>
            <person name="Dillman A.R."/>
            <person name="Macchietto M."/>
            <person name="Porter C.F."/>
            <person name="Rogers A."/>
            <person name="Williams B."/>
            <person name="Antoshechkin I."/>
            <person name="Lee M.M."/>
            <person name="Goodwin Z."/>
            <person name="Lu X."/>
            <person name="Lewis E.E."/>
            <person name="Goodrich-Blair H."/>
            <person name="Stock S.P."/>
            <person name="Adams B.J."/>
            <person name="Sternberg P.W."/>
            <person name="Mortazavi A."/>
        </authorList>
    </citation>
    <scope>NUCLEOTIDE SEQUENCE [LARGE SCALE GENOMIC DNA]</scope>
    <source>
        <strain evidence="1 2">ALL</strain>
    </source>
</reference>
<evidence type="ECO:0000313" key="1">
    <source>
        <dbReference type="EMBL" id="TKR63268.1"/>
    </source>
</evidence>